<accession>A0A2P2PZI8</accession>
<dbReference type="AlphaFoldDB" id="A0A2P2PZI8"/>
<reference evidence="1" key="1">
    <citation type="submission" date="2018-02" db="EMBL/GenBank/DDBJ databases">
        <title>Rhizophora mucronata_Transcriptome.</title>
        <authorList>
            <person name="Meera S.P."/>
            <person name="Sreeshan A."/>
            <person name="Augustine A."/>
        </authorList>
    </citation>
    <scope>NUCLEOTIDE SEQUENCE</scope>
    <source>
        <tissue evidence="1">Leaf</tissue>
    </source>
</reference>
<dbReference type="EMBL" id="GGEC01079664">
    <property type="protein sequence ID" value="MBX60148.1"/>
    <property type="molecule type" value="Transcribed_RNA"/>
</dbReference>
<evidence type="ECO:0000313" key="1">
    <source>
        <dbReference type="EMBL" id="MBX60148.1"/>
    </source>
</evidence>
<protein>
    <submittedName>
        <fullName evidence="1">Uncharacterized protein</fullName>
    </submittedName>
</protein>
<proteinExistence type="predicted"/>
<sequence length="56" mass="6455">MFFCSTAWKGIYICDRAMQKDSRTIEYSKETIYVFNQNPGLFATHGPNIVLISYGK</sequence>
<name>A0A2P2PZI8_RHIMU</name>
<organism evidence="1">
    <name type="scientific">Rhizophora mucronata</name>
    <name type="common">Asiatic mangrove</name>
    <dbReference type="NCBI Taxonomy" id="61149"/>
    <lineage>
        <taxon>Eukaryota</taxon>
        <taxon>Viridiplantae</taxon>
        <taxon>Streptophyta</taxon>
        <taxon>Embryophyta</taxon>
        <taxon>Tracheophyta</taxon>
        <taxon>Spermatophyta</taxon>
        <taxon>Magnoliopsida</taxon>
        <taxon>eudicotyledons</taxon>
        <taxon>Gunneridae</taxon>
        <taxon>Pentapetalae</taxon>
        <taxon>rosids</taxon>
        <taxon>fabids</taxon>
        <taxon>Malpighiales</taxon>
        <taxon>Rhizophoraceae</taxon>
        <taxon>Rhizophora</taxon>
    </lineage>
</organism>